<dbReference type="InterPro" id="IPR008111">
    <property type="entry name" value="RNA-bd_8"/>
</dbReference>
<reference evidence="14 15" key="1">
    <citation type="journal article" date="2010" name="Nature">
        <title>The Ectocarpus genome and the independent evolution of multicellularity in brown algae.</title>
        <authorList>
            <person name="Cock J.M."/>
            <person name="Sterck L."/>
            <person name="Rouze P."/>
            <person name="Scornet D."/>
            <person name="Allen A.E."/>
            <person name="Amoutzias G."/>
            <person name="Anthouard V."/>
            <person name="Artiguenave F."/>
            <person name="Aury J.M."/>
            <person name="Badger J.H."/>
            <person name="Beszteri B."/>
            <person name="Billiau K."/>
            <person name="Bonnet E."/>
            <person name="Bothwell J.H."/>
            <person name="Bowler C."/>
            <person name="Boyen C."/>
            <person name="Brownlee C."/>
            <person name="Carrano C.J."/>
            <person name="Charrier B."/>
            <person name="Cho G.Y."/>
            <person name="Coelho S.M."/>
            <person name="Collen J."/>
            <person name="Corre E."/>
            <person name="Da Silva C."/>
            <person name="Delage L."/>
            <person name="Delaroque N."/>
            <person name="Dittami S.M."/>
            <person name="Doulbeau S."/>
            <person name="Elias M."/>
            <person name="Farnham G."/>
            <person name="Gachon C.M."/>
            <person name="Gschloessl B."/>
            <person name="Heesch S."/>
            <person name="Jabbari K."/>
            <person name="Jubin C."/>
            <person name="Kawai H."/>
            <person name="Kimura K."/>
            <person name="Kloareg B."/>
            <person name="Kupper F.C."/>
            <person name="Lang D."/>
            <person name="Le Bail A."/>
            <person name="Leblanc C."/>
            <person name="Lerouge P."/>
            <person name="Lohr M."/>
            <person name="Lopez P.J."/>
            <person name="Martens C."/>
            <person name="Maumus F."/>
            <person name="Michel G."/>
            <person name="Miranda-Saavedra D."/>
            <person name="Morales J."/>
            <person name="Moreau H."/>
            <person name="Motomura T."/>
            <person name="Nagasato C."/>
            <person name="Napoli C.A."/>
            <person name="Nelson D.R."/>
            <person name="Nyvall-Collen P."/>
            <person name="Peters A.F."/>
            <person name="Pommier C."/>
            <person name="Potin P."/>
            <person name="Poulain J."/>
            <person name="Quesneville H."/>
            <person name="Read B."/>
            <person name="Rensing S.A."/>
            <person name="Ritter A."/>
            <person name="Rousvoal S."/>
            <person name="Samanta M."/>
            <person name="Samson G."/>
            <person name="Schroeder D.C."/>
            <person name="Segurens B."/>
            <person name="Strittmatter M."/>
            <person name="Tonon T."/>
            <person name="Tregear J.W."/>
            <person name="Valentin K."/>
            <person name="von Dassow P."/>
            <person name="Yamagishi T."/>
            <person name="Van de Peer Y."/>
            <person name="Wincker P."/>
        </authorList>
    </citation>
    <scope>NUCLEOTIDE SEQUENCE [LARGE SCALE GENOMIC DNA]</scope>
    <source>
        <strain evidence="15">Ec32 / CCAP1310/4</strain>
    </source>
</reference>
<keyword evidence="15" id="KW-1185">Reference proteome</keyword>
<keyword evidence="6" id="KW-0810">Translation regulation</keyword>
<dbReference type="Proteomes" id="UP000002630">
    <property type="component" value="Linkage Group LG17"/>
</dbReference>
<evidence type="ECO:0000256" key="2">
    <source>
        <dbReference type="ARBA" id="ARBA00004496"/>
    </source>
</evidence>
<proteinExistence type="predicted"/>
<dbReference type="GO" id="GO:0008380">
    <property type="term" value="P:RNA splicing"/>
    <property type="evidence" value="ECO:0007669"/>
    <property type="project" value="UniProtKB-KW"/>
</dbReference>
<evidence type="ECO:0000256" key="10">
    <source>
        <dbReference type="ARBA" id="ARBA00077711"/>
    </source>
</evidence>
<accession>D7FPG0</accession>
<dbReference type="EMBL" id="FN649742">
    <property type="protein sequence ID" value="CBJ30418.1"/>
    <property type="molecule type" value="Genomic_DNA"/>
</dbReference>
<evidence type="ECO:0000259" key="13">
    <source>
        <dbReference type="PROSITE" id="PS50102"/>
    </source>
</evidence>
<evidence type="ECO:0000256" key="11">
    <source>
        <dbReference type="PROSITE-ProRule" id="PRU00176"/>
    </source>
</evidence>
<dbReference type="GO" id="GO:0005634">
    <property type="term" value="C:nucleus"/>
    <property type="evidence" value="ECO:0007669"/>
    <property type="project" value="UniProtKB-SubCell"/>
</dbReference>
<dbReference type="InterPro" id="IPR012677">
    <property type="entry name" value="Nucleotide-bd_a/b_plait_sf"/>
</dbReference>
<dbReference type="GO" id="GO:0006397">
    <property type="term" value="P:mRNA processing"/>
    <property type="evidence" value="ECO:0007669"/>
    <property type="project" value="UniProtKB-KW"/>
</dbReference>
<dbReference type="InterPro" id="IPR033744">
    <property type="entry name" value="RRM_RBM8"/>
</dbReference>
<keyword evidence="5" id="KW-0507">mRNA processing</keyword>
<feature type="compositionally biased region" description="Acidic residues" evidence="12">
    <location>
        <begin position="1"/>
        <end position="21"/>
    </location>
</feature>
<keyword evidence="4" id="KW-0963">Cytoplasm</keyword>
<dbReference type="AlphaFoldDB" id="D7FPG0"/>
<organism evidence="14 15">
    <name type="scientific">Ectocarpus siliculosus</name>
    <name type="common">Brown alga</name>
    <name type="synonym">Conferva siliculosa</name>
    <dbReference type="NCBI Taxonomy" id="2880"/>
    <lineage>
        <taxon>Eukaryota</taxon>
        <taxon>Sar</taxon>
        <taxon>Stramenopiles</taxon>
        <taxon>Ochrophyta</taxon>
        <taxon>PX clade</taxon>
        <taxon>Phaeophyceae</taxon>
        <taxon>Ectocarpales</taxon>
        <taxon>Ectocarpaceae</taxon>
        <taxon>Ectocarpus</taxon>
    </lineage>
</organism>
<evidence type="ECO:0000256" key="1">
    <source>
        <dbReference type="ARBA" id="ARBA00004123"/>
    </source>
</evidence>
<keyword evidence="8" id="KW-0508">mRNA splicing</keyword>
<dbReference type="InParanoid" id="D7FPG0"/>
<dbReference type="GO" id="GO:0005737">
    <property type="term" value="C:cytoplasm"/>
    <property type="evidence" value="ECO:0007669"/>
    <property type="project" value="UniProtKB-SubCell"/>
</dbReference>
<evidence type="ECO:0000256" key="6">
    <source>
        <dbReference type="ARBA" id="ARBA00022845"/>
    </source>
</evidence>
<keyword evidence="3" id="KW-0813">Transport</keyword>
<dbReference type="SMART" id="SM00360">
    <property type="entry name" value="RRM"/>
    <property type="match status" value="1"/>
</dbReference>
<feature type="compositionally biased region" description="Basic residues" evidence="12">
    <location>
        <begin position="53"/>
        <end position="64"/>
    </location>
</feature>
<evidence type="ECO:0000256" key="3">
    <source>
        <dbReference type="ARBA" id="ARBA00022448"/>
    </source>
</evidence>
<evidence type="ECO:0000313" key="15">
    <source>
        <dbReference type="Proteomes" id="UP000002630"/>
    </source>
</evidence>
<dbReference type="PROSITE" id="PS50102">
    <property type="entry name" value="RRM"/>
    <property type="match status" value="1"/>
</dbReference>
<keyword evidence="7 11" id="KW-0694">RNA-binding</keyword>
<name>D7FPG0_ECTSI</name>
<dbReference type="SUPFAM" id="SSF54928">
    <property type="entry name" value="RNA-binding domain, RBD"/>
    <property type="match status" value="1"/>
</dbReference>
<evidence type="ECO:0000256" key="7">
    <source>
        <dbReference type="ARBA" id="ARBA00022884"/>
    </source>
</evidence>
<protein>
    <recommendedName>
        <fullName evidence="10">RNA-binding protein 8A</fullName>
    </recommendedName>
</protein>
<dbReference type="InterPro" id="IPR000504">
    <property type="entry name" value="RRM_dom"/>
</dbReference>
<dbReference type="eggNOG" id="KOG0130">
    <property type="taxonomic scope" value="Eukaryota"/>
</dbReference>
<feature type="region of interest" description="Disordered" evidence="12">
    <location>
        <begin position="1"/>
        <end position="76"/>
    </location>
</feature>
<keyword evidence="9" id="KW-0539">Nucleus</keyword>
<dbReference type="GO" id="GO:0003729">
    <property type="term" value="F:mRNA binding"/>
    <property type="evidence" value="ECO:0007669"/>
    <property type="project" value="InterPro"/>
</dbReference>
<dbReference type="InterPro" id="IPR035979">
    <property type="entry name" value="RBD_domain_sf"/>
</dbReference>
<evidence type="ECO:0000256" key="8">
    <source>
        <dbReference type="ARBA" id="ARBA00023187"/>
    </source>
</evidence>
<dbReference type="CDD" id="cd12324">
    <property type="entry name" value="RRM_RBM8"/>
    <property type="match status" value="1"/>
</dbReference>
<dbReference type="FunFam" id="3.30.70.330:FF:000525">
    <property type="entry name" value="RNA-binding protein 8A"/>
    <property type="match status" value="1"/>
</dbReference>
<dbReference type="OMA" id="DAIEGWI"/>
<dbReference type="PANTHER" id="PTHR45894">
    <property type="entry name" value="RNA-BINDING PROTEIN 8A"/>
    <property type="match status" value="1"/>
</dbReference>
<evidence type="ECO:0000313" key="14">
    <source>
        <dbReference type="EMBL" id="CBJ30418.1"/>
    </source>
</evidence>
<dbReference type="OrthoDB" id="15688at2759"/>
<dbReference type="EMBL" id="FN648355">
    <property type="protein sequence ID" value="CBJ30418.1"/>
    <property type="molecule type" value="Genomic_DNA"/>
</dbReference>
<dbReference type="Gene3D" id="3.30.70.330">
    <property type="match status" value="1"/>
</dbReference>
<feature type="domain" description="RRM" evidence="13">
    <location>
        <begin position="101"/>
        <end position="179"/>
    </location>
</feature>
<comment type="subcellular location">
    <subcellularLocation>
        <location evidence="2">Cytoplasm</location>
    </subcellularLocation>
    <subcellularLocation>
        <location evidence="1">Nucleus</location>
    </subcellularLocation>
</comment>
<dbReference type="STRING" id="2880.D7FPG0"/>
<dbReference type="PRINTS" id="PR01738">
    <property type="entry name" value="RNABINDINGM8"/>
</dbReference>
<evidence type="ECO:0000256" key="4">
    <source>
        <dbReference type="ARBA" id="ARBA00022490"/>
    </source>
</evidence>
<evidence type="ECO:0000256" key="5">
    <source>
        <dbReference type="ARBA" id="ARBA00022664"/>
    </source>
</evidence>
<evidence type="ECO:0000256" key="9">
    <source>
        <dbReference type="ARBA" id="ARBA00023242"/>
    </source>
</evidence>
<dbReference type="Pfam" id="PF00076">
    <property type="entry name" value="RRM_1"/>
    <property type="match status" value="1"/>
</dbReference>
<sequence>MADEVDFEPEYEEEQPMDDADNGQAGGGDGQAAAGEDDEEMVGNGGAAAAKGGKGRKGGAKGRGHQGGSMEVEDRYEGRGGVFESVDVGSAGGPQRSVEGWILFVRNVHEEAQEDDIMDKFSEYGAVKNLHVNLDRRTGFVKGYCLVEFEKKEEAQSAIDEMDGSQLLEQDISVSWAFMRGGKGAGQPRRRR</sequence>
<gene>
    <name evidence="14" type="ORF">Esi_0189_0043</name>
</gene>
<evidence type="ECO:0000256" key="12">
    <source>
        <dbReference type="SAM" id="MobiDB-lite"/>
    </source>
</evidence>
<dbReference type="GO" id="GO:0006417">
    <property type="term" value="P:regulation of translation"/>
    <property type="evidence" value="ECO:0007669"/>
    <property type="project" value="UniProtKB-KW"/>
</dbReference>